<keyword evidence="3" id="KW-1185">Reference proteome</keyword>
<dbReference type="PANTHER" id="PTHR19303">
    <property type="entry name" value="TRANSPOSON"/>
    <property type="match status" value="1"/>
</dbReference>
<dbReference type="EMBL" id="CAKOGL010000006">
    <property type="protein sequence ID" value="CAH2087071.1"/>
    <property type="molecule type" value="Genomic_DNA"/>
</dbReference>
<dbReference type="PANTHER" id="PTHR19303:SF26">
    <property type="entry name" value="TIGGER TRANSPOSABLE ELEMENT-DERIVED PROTEIN 1"/>
    <property type="match status" value="1"/>
</dbReference>
<name>A0AAU9TJN5_EUPED</name>
<dbReference type="Pfam" id="PF03184">
    <property type="entry name" value="DDE_1"/>
    <property type="match status" value="1"/>
</dbReference>
<sequence length="124" mass="13901">MPSQAFISKEEWQASGFEAAKDRLTLLLGENATGCFKLKPLLVYQSETPRAMRGTNKDNLSVVWRSNPKAWVTRGFFPTGIQTSGQLLSRCQSIGVNAGFGSRGDICFCYQIPPQFYSLWTREL</sequence>
<dbReference type="InterPro" id="IPR050863">
    <property type="entry name" value="CenT-Element_Derived"/>
</dbReference>
<dbReference type="InterPro" id="IPR004875">
    <property type="entry name" value="DDE_SF_endonuclease_dom"/>
</dbReference>
<dbReference type="AlphaFoldDB" id="A0AAU9TJN5"/>
<organism evidence="2 3">
    <name type="scientific">Euphydryas editha</name>
    <name type="common">Edith's checkerspot</name>
    <dbReference type="NCBI Taxonomy" id="104508"/>
    <lineage>
        <taxon>Eukaryota</taxon>
        <taxon>Metazoa</taxon>
        <taxon>Ecdysozoa</taxon>
        <taxon>Arthropoda</taxon>
        <taxon>Hexapoda</taxon>
        <taxon>Insecta</taxon>
        <taxon>Pterygota</taxon>
        <taxon>Neoptera</taxon>
        <taxon>Endopterygota</taxon>
        <taxon>Lepidoptera</taxon>
        <taxon>Glossata</taxon>
        <taxon>Ditrysia</taxon>
        <taxon>Papilionoidea</taxon>
        <taxon>Nymphalidae</taxon>
        <taxon>Nymphalinae</taxon>
        <taxon>Euphydryas</taxon>
    </lineage>
</organism>
<gene>
    <name evidence="2" type="ORF">EEDITHA_LOCUS3367</name>
</gene>
<reference evidence="2" key="1">
    <citation type="submission" date="2022-03" db="EMBL/GenBank/DDBJ databases">
        <authorList>
            <person name="Tunstrom K."/>
        </authorList>
    </citation>
    <scope>NUCLEOTIDE SEQUENCE</scope>
</reference>
<evidence type="ECO:0000313" key="2">
    <source>
        <dbReference type="EMBL" id="CAH2087071.1"/>
    </source>
</evidence>
<comment type="caution">
    <text evidence="2">The sequence shown here is derived from an EMBL/GenBank/DDBJ whole genome shotgun (WGS) entry which is preliminary data.</text>
</comment>
<accession>A0AAU9TJN5</accession>
<evidence type="ECO:0000313" key="3">
    <source>
        <dbReference type="Proteomes" id="UP001153954"/>
    </source>
</evidence>
<feature type="domain" description="DDE-1" evidence="1">
    <location>
        <begin position="21"/>
        <end position="75"/>
    </location>
</feature>
<proteinExistence type="predicted"/>
<dbReference type="GO" id="GO:0003677">
    <property type="term" value="F:DNA binding"/>
    <property type="evidence" value="ECO:0007669"/>
    <property type="project" value="TreeGrafter"/>
</dbReference>
<dbReference type="Proteomes" id="UP001153954">
    <property type="component" value="Unassembled WGS sequence"/>
</dbReference>
<evidence type="ECO:0000259" key="1">
    <source>
        <dbReference type="Pfam" id="PF03184"/>
    </source>
</evidence>
<protein>
    <recommendedName>
        <fullName evidence="1">DDE-1 domain-containing protein</fullName>
    </recommendedName>
</protein>
<dbReference type="GO" id="GO:0005634">
    <property type="term" value="C:nucleus"/>
    <property type="evidence" value="ECO:0007669"/>
    <property type="project" value="TreeGrafter"/>
</dbReference>